<reference evidence="3" key="2">
    <citation type="submission" date="2025-08" db="UniProtKB">
        <authorList>
            <consortium name="Ensembl"/>
        </authorList>
    </citation>
    <scope>IDENTIFICATION</scope>
</reference>
<organism evidence="3 4">
    <name type="scientific">Oreochromis aureus</name>
    <name type="common">Israeli tilapia</name>
    <name type="synonym">Chromis aureus</name>
    <dbReference type="NCBI Taxonomy" id="47969"/>
    <lineage>
        <taxon>Eukaryota</taxon>
        <taxon>Metazoa</taxon>
        <taxon>Chordata</taxon>
        <taxon>Craniata</taxon>
        <taxon>Vertebrata</taxon>
        <taxon>Euteleostomi</taxon>
        <taxon>Actinopterygii</taxon>
        <taxon>Neopterygii</taxon>
        <taxon>Teleostei</taxon>
        <taxon>Neoteleostei</taxon>
        <taxon>Acanthomorphata</taxon>
        <taxon>Ovalentaria</taxon>
        <taxon>Cichlomorphae</taxon>
        <taxon>Cichliformes</taxon>
        <taxon>Cichlidae</taxon>
        <taxon>African cichlids</taxon>
        <taxon>Pseudocrenilabrinae</taxon>
        <taxon>Oreochromini</taxon>
        <taxon>Oreochromis</taxon>
    </lineage>
</organism>
<dbReference type="SUPFAM" id="SSF50729">
    <property type="entry name" value="PH domain-like"/>
    <property type="match status" value="1"/>
</dbReference>
<evidence type="ECO:0000259" key="2">
    <source>
        <dbReference type="PROSITE" id="PS50003"/>
    </source>
</evidence>
<dbReference type="CDD" id="cd01233">
    <property type="entry name" value="PH_KIFIA_KIFIB"/>
    <property type="match status" value="1"/>
</dbReference>
<evidence type="ECO:0000256" key="1">
    <source>
        <dbReference type="SAM" id="MobiDB-lite"/>
    </source>
</evidence>
<dbReference type="InterPro" id="IPR011993">
    <property type="entry name" value="PH-like_dom_sf"/>
</dbReference>
<reference evidence="3" key="3">
    <citation type="submission" date="2025-09" db="UniProtKB">
        <authorList>
            <consortium name="Ensembl"/>
        </authorList>
    </citation>
    <scope>IDENTIFICATION</scope>
</reference>
<dbReference type="InterPro" id="IPR001849">
    <property type="entry name" value="PH_domain"/>
</dbReference>
<dbReference type="Gene3D" id="2.30.29.30">
    <property type="entry name" value="Pleckstrin-homology domain (PH domain)/Phosphotyrosine-binding domain (PTB)"/>
    <property type="match status" value="1"/>
</dbReference>
<feature type="domain" description="PH" evidence="2">
    <location>
        <begin position="67"/>
        <end position="153"/>
    </location>
</feature>
<dbReference type="Pfam" id="PF00169">
    <property type="entry name" value="PH"/>
    <property type="match status" value="1"/>
</dbReference>
<sequence length="183" mass="20886">STCPSLSDSRFGSMDQKTPENSSRASSPSCSDYENFPMVPTLETSYLARAAKNEFLNLVPDIEEISVVSKKGFLSFMEPRSNSWVKHFVVVRRPYRGVLNLSTAQVEYSEDQQAMLKTQNTFAVCTKHGGILLQANSEKDMNDWLYAFNPLLAGTIRKKKISRKFSKEFNICFVFYYLFKKSL</sequence>
<dbReference type="InterPro" id="IPR049780">
    <property type="entry name" value="PH_KIFIA_KIFIB"/>
</dbReference>
<reference evidence="4" key="1">
    <citation type="submission" date="2020-03" db="EMBL/GenBank/DDBJ databases">
        <title>Evolution of repeat sequences and sex chromosomes of tilapia species revealed by chromosome-level genomes.</title>
        <authorList>
            <person name="Xu L."/>
            <person name="Tao W."/>
            <person name="Wang D."/>
            <person name="Zhou Q."/>
        </authorList>
    </citation>
    <scope>NUCLEOTIDE SEQUENCE [LARGE SCALE GENOMIC DNA]</scope>
    <source>
        <strain evidence="4">Israel</strain>
    </source>
</reference>
<proteinExistence type="predicted"/>
<name>A0AAZ1XUM5_OREAU</name>
<keyword evidence="4" id="KW-1185">Reference proteome</keyword>
<dbReference type="PROSITE" id="PS50003">
    <property type="entry name" value="PH_DOMAIN"/>
    <property type="match status" value="1"/>
</dbReference>
<evidence type="ECO:0000313" key="3">
    <source>
        <dbReference type="Ensembl" id="ENSOABP00000072056.1"/>
    </source>
</evidence>
<evidence type="ECO:0000313" key="4">
    <source>
        <dbReference type="Proteomes" id="UP000472276"/>
    </source>
</evidence>
<dbReference type="SMART" id="SM00233">
    <property type="entry name" value="PH"/>
    <property type="match status" value="1"/>
</dbReference>
<dbReference type="Ensembl" id="ENSOABT00000085095.1">
    <property type="protein sequence ID" value="ENSOABP00000072056.1"/>
    <property type="gene ID" value="ENSOABG00000033783.1"/>
</dbReference>
<accession>A0AAZ1XUM5</accession>
<dbReference type="Proteomes" id="UP000472276">
    <property type="component" value="Unassembled WGS sequence"/>
</dbReference>
<feature type="region of interest" description="Disordered" evidence="1">
    <location>
        <begin position="1"/>
        <end position="31"/>
    </location>
</feature>
<protein>
    <recommendedName>
        <fullName evidence="2">PH domain-containing protein</fullName>
    </recommendedName>
</protein>
<dbReference type="AlphaFoldDB" id="A0AAZ1XUM5"/>
<dbReference type="FunFam" id="2.30.29.30:FF:000023">
    <property type="entry name" value="Kinesin family member 1B"/>
    <property type="match status" value="1"/>
</dbReference>